<evidence type="ECO:0000256" key="1">
    <source>
        <dbReference type="SAM" id="MobiDB-lite"/>
    </source>
</evidence>
<dbReference type="PANTHER" id="PTHR41913">
    <property type="entry name" value="DUF1684 DOMAIN-CONTAINING PROTEIN"/>
    <property type="match status" value="1"/>
</dbReference>
<dbReference type="AlphaFoldDB" id="A0A7D5QCW3"/>
<sequence>MPQPCVDGRVSDDADYVEAVREHRRRKDEFLAEHPQSPIPSDRRAGFEGLPYFDPDPAYRVEAPLHEHDDPGEITVETTQNGERRYRNVGEFRFELDGGAVTLQAYRSPGDERRLWVPFRDATSGEGTYPAGRYLDLEDPADRTADGDWVLDFNGAYSPYCAYSEAYECPLVPTENWLDVAVEAGEKYEAGT</sequence>
<dbReference type="EMBL" id="CP058579">
    <property type="protein sequence ID" value="QLG62880.1"/>
    <property type="molecule type" value="Genomic_DNA"/>
</dbReference>
<dbReference type="Gene3D" id="6.10.250.1680">
    <property type="match status" value="1"/>
</dbReference>
<dbReference type="KEGG" id="halu:HUG12_14540"/>
<evidence type="ECO:0000313" key="3">
    <source>
        <dbReference type="Proteomes" id="UP000509626"/>
    </source>
</evidence>
<feature type="region of interest" description="Disordered" evidence="1">
    <location>
        <begin position="24"/>
        <end position="53"/>
    </location>
</feature>
<reference evidence="2 3" key="1">
    <citation type="submission" date="2020-06" db="EMBL/GenBank/DDBJ databases">
        <title>NJ-3-1, isolated from saline soil.</title>
        <authorList>
            <person name="Cui H.L."/>
            <person name="Shi X."/>
        </authorList>
    </citation>
    <scope>NUCLEOTIDE SEQUENCE [LARGE SCALE GENOMIC DNA]</scope>
    <source>
        <strain evidence="2 3">NJ-3-1</strain>
    </source>
</reference>
<keyword evidence="3" id="KW-1185">Reference proteome</keyword>
<accession>A0A7D5QCW3</accession>
<dbReference type="PANTHER" id="PTHR41913:SF1">
    <property type="entry name" value="DUF1684 DOMAIN-CONTAINING PROTEIN"/>
    <property type="match status" value="1"/>
</dbReference>
<proteinExistence type="predicted"/>
<dbReference type="Pfam" id="PF07920">
    <property type="entry name" value="DUF1684"/>
    <property type="match status" value="1"/>
</dbReference>
<dbReference type="InterPro" id="IPR012467">
    <property type="entry name" value="DUF1684"/>
</dbReference>
<protein>
    <submittedName>
        <fullName evidence="2">DUF1684 domain-containing protein</fullName>
    </submittedName>
</protein>
<gene>
    <name evidence="2" type="ORF">HUG12_14540</name>
</gene>
<evidence type="ECO:0000313" key="2">
    <source>
        <dbReference type="EMBL" id="QLG62880.1"/>
    </source>
</evidence>
<name>A0A7D5QCW3_9EURY</name>
<organism evidence="2 3">
    <name type="scientific">Halorarum salinum</name>
    <dbReference type="NCBI Taxonomy" id="2743089"/>
    <lineage>
        <taxon>Archaea</taxon>
        <taxon>Methanobacteriati</taxon>
        <taxon>Methanobacteriota</taxon>
        <taxon>Stenosarchaea group</taxon>
        <taxon>Halobacteria</taxon>
        <taxon>Halobacteriales</taxon>
        <taxon>Haloferacaceae</taxon>
        <taxon>Halorarum</taxon>
    </lineage>
</organism>
<dbReference type="Proteomes" id="UP000509626">
    <property type="component" value="Chromosome"/>
</dbReference>